<keyword evidence="1" id="KW-1133">Transmembrane helix</keyword>
<evidence type="ECO:0000313" key="3">
    <source>
        <dbReference type="Proteomes" id="UP001162483"/>
    </source>
</evidence>
<feature type="non-terminal residue" evidence="2">
    <location>
        <position position="93"/>
    </location>
</feature>
<accession>A0ABN9H4N7</accession>
<sequence length="93" mass="10039">MFPMSPCTGILPDPCLDPDSERIPPVLTSAIPDHSSARSWYPVCPLATDPARLTTFGFVSPCCICVSFGFGLLHCVYVCVVLNKLSCLHAIPE</sequence>
<gene>
    <name evidence="2" type="ORF">SPARVUS_LOCUS15271392</name>
</gene>
<comment type="caution">
    <text evidence="2">The sequence shown here is derived from an EMBL/GenBank/DDBJ whole genome shotgun (WGS) entry which is preliminary data.</text>
</comment>
<name>A0ABN9H4N7_9NEOB</name>
<keyword evidence="1" id="KW-0472">Membrane</keyword>
<protein>
    <submittedName>
        <fullName evidence="2">Uncharacterized protein</fullName>
    </submittedName>
</protein>
<organism evidence="2 3">
    <name type="scientific">Staurois parvus</name>
    <dbReference type="NCBI Taxonomy" id="386267"/>
    <lineage>
        <taxon>Eukaryota</taxon>
        <taxon>Metazoa</taxon>
        <taxon>Chordata</taxon>
        <taxon>Craniata</taxon>
        <taxon>Vertebrata</taxon>
        <taxon>Euteleostomi</taxon>
        <taxon>Amphibia</taxon>
        <taxon>Batrachia</taxon>
        <taxon>Anura</taxon>
        <taxon>Neobatrachia</taxon>
        <taxon>Ranoidea</taxon>
        <taxon>Ranidae</taxon>
        <taxon>Staurois</taxon>
    </lineage>
</organism>
<dbReference type="Proteomes" id="UP001162483">
    <property type="component" value="Unassembled WGS sequence"/>
</dbReference>
<proteinExistence type="predicted"/>
<keyword evidence="1" id="KW-0812">Transmembrane</keyword>
<evidence type="ECO:0000313" key="2">
    <source>
        <dbReference type="EMBL" id="CAI9615683.1"/>
    </source>
</evidence>
<reference evidence="2" key="1">
    <citation type="submission" date="2023-05" db="EMBL/GenBank/DDBJ databases">
        <authorList>
            <person name="Stuckert A."/>
        </authorList>
    </citation>
    <scope>NUCLEOTIDE SEQUENCE</scope>
</reference>
<feature type="transmembrane region" description="Helical" evidence="1">
    <location>
        <begin position="58"/>
        <end position="82"/>
    </location>
</feature>
<dbReference type="EMBL" id="CATNWA010019912">
    <property type="protein sequence ID" value="CAI9615683.1"/>
    <property type="molecule type" value="Genomic_DNA"/>
</dbReference>
<keyword evidence="3" id="KW-1185">Reference proteome</keyword>
<evidence type="ECO:0000256" key="1">
    <source>
        <dbReference type="SAM" id="Phobius"/>
    </source>
</evidence>